<dbReference type="EMBL" id="ML211034">
    <property type="protein sequence ID" value="TFK90877.1"/>
    <property type="molecule type" value="Genomic_DNA"/>
</dbReference>
<sequence>MYEIVHGLICPSFFLCLALLSVCVLTRLSNRHHACASKATQASEEKVNRPSSTDADGISPAESIVKEPMFIAPELLRSMTSMDAFRDDPFMVELFDRFMFWQQHMRPVFAENPSWNPQFISECLSAAVRHILAKHPDRDIAILPHFDLPGPDGKRSPSQCVHQGTSRPYDVRVHSPGSICSTTSLQRAYAQRPAPRDAQRRNEDIEFTQRLFLLHHNRGGGVPNTWRSLVSSRGDCCSVDADVPYFAH</sequence>
<gene>
    <name evidence="3" type="ORF">K466DRAFT_583340</name>
</gene>
<organism evidence="3 4">
    <name type="scientific">Polyporus arcularius HHB13444</name>
    <dbReference type="NCBI Taxonomy" id="1314778"/>
    <lineage>
        <taxon>Eukaryota</taxon>
        <taxon>Fungi</taxon>
        <taxon>Dikarya</taxon>
        <taxon>Basidiomycota</taxon>
        <taxon>Agaricomycotina</taxon>
        <taxon>Agaricomycetes</taxon>
        <taxon>Polyporales</taxon>
        <taxon>Polyporaceae</taxon>
        <taxon>Polyporus</taxon>
    </lineage>
</organism>
<keyword evidence="2" id="KW-0812">Transmembrane</keyword>
<keyword evidence="4" id="KW-1185">Reference proteome</keyword>
<evidence type="ECO:0000256" key="2">
    <source>
        <dbReference type="SAM" id="Phobius"/>
    </source>
</evidence>
<evidence type="ECO:0000256" key="1">
    <source>
        <dbReference type="SAM" id="MobiDB-lite"/>
    </source>
</evidence>
<accession>A0A5C3PP74</accession>
<feature type="region of interest" description="Disordered" evidence="1">
    <location>
        <begin position="39"/>
        <end position="59"/>
    </location>
</feature>
<keyword evidence="2" id="KW-1133">Transmembrane helix</keyword>
<name>A0A5C3PP74_9APHY</name>
<dbReference type="InParanoid" id="A0A5C3PP74"/>
<dbReference type="AlphaFoldDB" id="A0A5C3PP74"/>
<evidence type="ECO:0000313" key="4">
    <source>
        <dbReference type="Proteomes" id="UP000308197"/>
    </source>
</evidence>
<protein>
    <submittedName>
        <fullName evidence="3">Uncharacterized protein</fullName>
    </submittedName>
</protein>
<evidence type="ECO:0000313" key="3">
    <source>
        <dbReference type="EMBL" id="TFK90877.1"/>
    </source>
</evidence>
<keyword evidence="2" id="KW-0472">Membrane</keyword>
<dbReference type="Proteomes" id="UP000308197">
    <property type="component" value="Unassembled WGS sequence"/>
</dbReference>
<reference evidence="3 4" key="1">
    <citation type="journal article" date="2019" name="Nat. Ecol. Evol.">
        <title>Megaphylogeny resolves global patterns of mushroom evolution.</title>
        <authorList>
            <person name="Varga T."/>
            <person name="Krizsan K."/>
            <person name="Foldi C."/>
            <person name="Dima B."/>
            <person name="Sanchez-Garcia M."/>
            <person name="Sanchez-Ramirez S."/>
            <person name="Szollosi G.J."/>
            <person name="Szarkandi J.G."/>
            <person name="Papp V."/>
            <person name="Albert L."/>
            <person name="Andreopoulos W."/>
            <person name="Angelini C."/>
            <person name="Antonin V."/>
            <person name="Barry K.W."/>
            <person name="Bougher N.L."/>
            <person name="Buchanan P."/>
            <person name="Buyck B."/>
            <person name="Bense V."/>
            <person name="Catcheside P."/>
            <person name="Chovatia M."/>
            <person name="Cooper J."/>
            <person name="Damon W."/>
            <person name="Desjardin D."/>
            <person name="Finy P."/>
            <person name="Geml J."/>
            <person name="Haridas S."/>
            <person name="Hughes K."/>
            <person name="Justo A."/>
            <person name="Karasinski D."/>
            <person name="Kautmanova I."/>
            <person name="Kiss B."/>
            <person name="Kocsube S."/>
            <person name="Kotiranta H."/>
            <person name="LaButti K.M."/>
            <person name="Lechner B.E."/>
            <person name="Liimatainen K."/>
            <person name="Lipzen A."/>
            <person name="Lukacs Z."/>
            <person name="Mihaltcheva S."/>
            <person name="Morgado L.N."/>
            <person name="Niskanen T."/>
            <person name="Noordeloos M.E."/>
            <person name="Ohm R.A."/>
            <person name="Ortiz-Santana B."/>
            <person name="Ovrebo C."/>
            <person name="Racz N."/>
            <person name="Riley R."/>
            <person name="Savchenko A."/>
            <person name="Shiryaev A."/>
            <person name="Soop K."/>
            <person name="Spirin V."/>
            <person name="Szebenyi C."/>
            <person name="Tomsovsky M."/>
            <person name="Tulloss R.E."/>
            <person name="Uehling J."/>
            <person name="Grigoriev I.V."/>
            <person name="Vagvolgyi C."/>
            <person name="Papp T."/>
            <person name="Martin F.M."/>
            <person name="Miettinen O."/>
            <person name="Hibbett D.S."/>
            <person name="Nagy L.G."/>
        </authorList>
    </citation>
    <scope>NUCLEOTIDE SEQUENCE [LARGE SCALE GENOMIC DNA]</scope>
    <source>
        <strain evidence="3 4">HHB13444</strain>
    </source>
</reference>
<feature type="transmembrane region" description="Helical" evidence="2">
    <location>
        <begin position="6"/>
        <end position="28"/>
    </location>
</feature>
<proteinExistence type="predicted"/>